<dbReference type="RefSeq" id="WP_184368053.1">
    <property type="nucleotide sequence ID" value="NZ_BAAAKM010000012.1"/>
</dbReference>
<proteinExistence type="predicted"/>
<feature type="region of interest" description="Disordered" evidence="1">
    <location>
        <begin position="38"/>
        <end position="58"/>
    </location>
</feature>
<evidence type="ECO:0000256" key="1">
    <source>
        <dbReference type="SAM" id="MobiDB-lite"/>
    </source>
</evidence>
<keyword evidence="3" id="KW-1185">Reference proteome</keyword>
<dbReference type="EMBL" id="JACHDO010000001">
    <property type="protein sequence ID" value="MBB5494494.1"/>
    <property type="molecule type" value="Genomic_DNA"/>
</dbReference>
<name>A0A840WEE6_9ACTN</name>
<reference evidence="2 3" key="1">
    <citation type="submission" date="2020-08" db="EMBL/GenBank/DDBJ databases">
        <title>Sequencing the genomes of 1000 actinobacteria strains.</title>
        <authorList>
            <person name="Klenk H.-P."/>
        </authorList>
    </citation>
    <scope>NUCLEOTIDE SEQUENCE [LARGE SCALE GENOMIC DNA]</scope>
    <source>
        <strain evidence="2 3">DSM 44598</strain>
    </source>
</reference>
<evidence type="ECO:0000313" key="3">
    <source>
        <dbReference type="Proteomes" id="UP000579647"/>
    </source>
</evidence>
<protein>
    <submittedName>
        <fullName evidence="2">Uncharacterized protein</fullName>
    </submittedName>
</protein>
<dbReference type="AlphaFoldDB" id="A0A840WEE6"/>
<comment type="caution">
    <text evidence="2">The sequence shown here is derived from an EMBL/GenBank/DDBJ whole genome shotgun (WGS) entry which is preliminary data.</text>
</comment>
<dbReference type="Proteomes" id="UP000579647">
    <property type="component" value="Unassembled WGS sequence"/>
</dbReference>
<organism evidence="2 3">
    <name type="scientific">Nocardiopsis metallicus</name>
    <dbReference type="NCBI Taxonomy" id="179819"/>
    <lineage>
        <taxon>Bacteria</taxon>
        <taxon>Bacillati</taxon>
        <taxon>Actinomycetota</taxon>
        <taxon>Actinomycetes</taxon>
        <taxon>Streptosporangiales</taxon>
        <taxon>Nocardiopsidaceae</taxon>
        <taxon>Nocardiopsis</taxon>
    </lineage>
</organism>
<sequence>MAPRYLNLSELARVRWLASEAMRRRRPRKAGRVRAFAMTATPHPEPRPHGPVLPVPLPRRPLAASRPRRWPLETAPLQILQMLLTGLRQLGVAF</sequence>
<feature type="compositionally biased region" description="Pro residues" evidence="1">
    <location>
        <begin position="49"/>
        <end position="58"/>
    </location>
</feature>
<evidence type="ECO:0000313" key="2">
    <source>
        <dbReference type="EMBL" id="MBB5494494.1"/>
    </source>
</evidence>
<accession>A0A840WEE6</accession>
<gene>
    <name evidence="2" type="ORF">HNR07_005631</name>
</gene>